<feature type="transmembrane region" description="Helical" evidence="9">
    <location>
        <begin position="255"/>
        <end position="277"/>
    </location>
</feature>
<dbReference type="PROSITE" id="PS51104">
    <property type="entry name" value="PTS_EIIC_TYPE_2"/>
    <property type="match status" value="1"/>
</dbReference>
<dbReference type="PANTHER" id="PTHR37324">
    <property type="entry name" value="PTS SYSTEM GALACTITOL-SPECIFIC EIIC COMPONENT"/>
    <property type="match status" value="1"/>
</dbReference>
<keyword evidence="2" id="KW-0813">Transport</keyword>
<dbReference type="InterPro" id="IPR004703">
    <property type="entry name" value="PTS_sugar-sp_permease"/>
</dbReference>
<accession>A0AAW4X1V1</accession>
<keyword evidence="8 9" id="KW-0472">Membrane</keyword>
<feature type="transmembrane region" description="Helical" evidence="9">
    <location>
        <begin position="298"/>
        <end position="329"/>
    </location>
</feature>
<evidence type="ECO:0000256" key="2">
    <source>
        <dbReference type="ARBA" id="ARBA00022448"/>
    </source>
</evidence>
<dbReference type="InterPro" id="IPR013014">
    <property type="entry name" value="PTS_EIIC_2"/>
</dbReference>
<feature type="transmembrane region" description="Helical" evidence="9">
    <location>
        <begin position="14"/>
        <end position="35"/>
    </location>
</feature>
<feature type="transmembrane region" description="Helical" evidence="9">
    <location>
        <begin position="91"/>
        <end position="118"/>
    </location>
</feature>
<gene>
    <name evidence="11" type="ORF">LJ207_10495</name>
</gene>
<name>A0AAW4X1V1_9FIRM</name>
<dbReference type="GO" id="GO:0005886">
    <property type="term" value="C:plasma membrane"/>
    <property type="evidence" value="ECO:0007669"/>
    <property type="project" value="UniProtKB-SubCell"/>
</dbReference>
<keyword evidence="5" id="KW-0598">Phosphotransferase system</keyword>
<evidence type="ECO:0000256" key="8">
    <source>
        <dbReference type="ARBA" id="ARBA00023136"/>
    </source>
</evidence>
<evidence type="ECO:0000256" key="6">
    <source>
        <dbReference type="ARBA" id="ARBA00022692"/>
    </source>
</evidence>
<evidence type="ECO:0000256" key="5">
    <source>
        <dbReference type="ARBA" id="ARBA00022683"/>
    </source>
</evidence>
<comment type="subcellular location">
    <subcellularLocation>
        <location evidence="1">Cell membrane</location>
        <topology evidence="1">Multi-pass membrane protein</topology>
    </subcellularLocation>
</comment>
<evidence type="ECO:0000256" key="9">
    <source>
        <dbReference type="SAM" id="Phobius"/>
    </source>
</evidence>
<organism evidence="11 12">
    <name type="scientific">Halanaerobium polyolivorans</name>
    <dbReference type="NCBI Taxonomy" id="2886943"/>
    <lineage>
        <taxon>Bacteria</taxon>
        <taxon>Bacillati</taxon>
        <taxon>Bacillota</taxon>
        <taxon>Clostridia</taxon>
        <taxon>Halanaerobiales</taxon>
        <taxon>Halanaerobiaceae</taxon>
        <taxon>Halanaerobium</taxon>
    </lineage>
</organism>
<keyword evidence="4" id="KW-0762">Sugar transport</keyword>
<evidence type="ECO:0000256" key="3">
    <source>
        <dbReference type="ARBA" id="ARBA00022475"/>
    </source>
</evidence>
<dbReference type="AlphaFoldDB" id="A0AAW4X1V1"/>
<sequence>MIEILEVLAGFFEILTNLGASVMLPIVIFILGILFGQKIGKAFHSGLLIGVGFIGINLILDLLVGNLGPAAEAMVERFGIELGIIDVGWPASAAIAFGSQVGALIIPIALGVNIIMILFKLTKTVNVDIWNFWHFAFTGALVARLTDSLVWGLVAAGINAAIVLVMADWTAPMVQDFYDIPNISLPHGFSAAYVPIAIPLNNLMDKIPGLREIDADPETIQDKFGIFGQPIIMGLILGLALGILAGYGAQEVLNLGVTMAAVMLLFPRMVKILMEGLTPLSEAAKNFMKEKFEDREIYIGLDSAIAIGHASAISTALILVPITILLAVILPGNSVLPFGDLASLPFLVVMIIPITKGNIFRSTIIGTLVIAVGLYISTGLAELHTAAAHAANFDFPEGAAMISSLIDGANPLTWILVRATGLGAWAIGLIGLLTMAAGYYIFRNYSARDDLA</sequence>
<protein>
    <submittedName>
        <fullName evidence="11">PTS galactitol transporter subunit IIC</fullName>
    </submittedName>
</protein>
<evidence type="ECO:0000313" key="11">
    <source>
        <dbReference type="EMBL" id="MCC3145752.1"/>
    </source>
</evidence>
<feature type="transmembrane region" description="Helical" evidence="9">
    <location>
        <begin position="47"/>
        <end position="71"/>
    </location>
</feature>
<feature type="transmembrane region" description="Helical" evidence="9">
    <location>
        <begin position="231"/>
        <end position="249"/>
    </location>
</feature>
<dbReference type="GO" id="GO:0009401">
    <property type="term" value="P:phosphoenolpyruvate-dependent sugar phosphotransferase system"/>
    <property type="evidence" value="ECO:0007669"/>
    <property type="project" value="UniProtKB-KW"/>
</dbReference>
<evidence type="ECO:0000256" key="7">
    <source>
        <dbReference type="ARBA" id="ARBA00022989"/>
    </source>
</evidence>
<proteinExistence type="predicted"/>
<keyword evidence="3" id="KW-1003">Cell membrane</keyword>
<evidence type="ECO:0000256" key="4">
    <source>
        <dbReference type="ARBA" id="ARBA00022597"/>
    </source>
</evidence>
<keyword evidence="12" id="KW-1185">Reference proteome</keyword>
<dbReference type="GO" id="GO:0015577">
    <property type="term" value="F:galactitol transmembrane transporter activity"/>
    <property type="evidence" value="ECO:0007669"/>
    <property type="project" value="InterPro"/>
</dbReference>
<dbReference type="EMBL" id="JAJFAT010000016">
    <property type="protein sequence ID" value="MCC3145752.1"/>
    <property type="molecule type" value="Genomic_DNA"/>
</dbReference>
<dbReference type="Proteomes" id="UP001199296">
    <property type="component" value="Unassembled WGS sequence"/>
</dbReference>
<dbReference type="PANTHER" id="PTHR37324:SF2">
    <property type="entry name" value="PTS SYSTEM GALACTITOL-SPECIFIC EIIC COMPONENT"/>
    <property type="match status" value="1"/>
</dbReference>
<dbReference type="RefSeq" id="WP_229346452.1">
    <property type="nucleotide sequence ID" value="NZ_JAJFAT010000016.1"/>
</dbReference>
<feature type="transmembrane region" description="Helical" evidence="9">
    <location>
        <begin position="359"/>
        <end position="376"/>
    </location>
</feature>
<evidence type="ECO:0000256" key="1">
    <source>
        <dbReference type="ARBA" id="ARBA00004651"/>
    </source>
</evidence>
<evidence type="ECO:0000313" key="12">
    <source>
        <dbReference type="Proteomes" id="UP001199296"/>
    </source>
</evidence>
<keyword evidence="6 9" id="KW-0812">Transmembrane</keyword>
<feature type="transmembrane region" description="Helical" evidence="9">
    <location>
        <begin position="422"/>
        <end position="442"/>
    </location>
</feature>
<reference evidence="11 12" key="1">
    <citation type="submission" date="2021-10" db="EMBL/GenBank/DDBJ databases">
        <authorList>
            <person name="Grouzdev D.S."/>
            <person name="Pantiukh K.S."/>
            <person name="Krutkina M.S."/>
        </authorList>
    </citation>
    <scope>NUCLEOTIDE SEQUENCE [LARGE SCALE GENOMIC DNA]</scope>
    <source>
        <strain evidence="11 12">Z-7514</strain>
    </source>
</reference>
<comment type="caution">
    <text evidence="11">The sequence shown here is derived from an EMBL/GenBank/DDBJ whole genome shotgun (WGS) entry which is preliminary data.</text>
</comment>
<dbReference type="InterPro" id="IPR013853">
    <property type="entry name" value="EIIC-GAT"/>
</dbReference>
<feature type="domain" description="PTS EIIC type-2" evidence="10">
    <location>
        <begin position="12"/>
        <end position="442"/>
    </location>
</feature>
<dbReference type="Pfam" id="PF03611">
    <property type="entry name" value="EIIC-GAT"/>
    <property type="match status" value="1"/>
</dbReference>
<evidence type="ECO:0000259" key="10">
    <source>
        <dbReference type="PROSITE" id="PS51104"/>
    </source>
</evidence>
<dbReference type="PIRSF" id="PIRSF006304">
    <property type="entry name" value="GatC"/>
    <property type="match status" value="1"/>
</dbReference>
<feature type="transmembrane region" description="Helical" evidence="9">
    <location>
        <begin position="149"/>
        <end position="167"/>
    </location>
</feature>
<keyword evidence="7 9" id="KW-1133">Transmembrane helix</keyword>